<accession>A0ABD1Y9K8</accession>
<keyword evidence="2" id="KW-1185">Reference proteome</keyword>
<evidence type="ECO:0000313" key="1">
    <source>
        <dbReference type="EMBL" id="KAL2622277.1"/>
    </source>
</evidence>
<dbReference type="Proteomes" id="UP001605036">
    <property type="component" value="Unassembled WGS sequence"/>
</dbReference>
<evidence type="ECO:0000313" key="2">
    <source>
        <dbReference type="Proteomes" id="UP001605036"/>
    </source>
</evidence>
<reference evidence="1 2" key="1">
    <citation type="submission" date="2024-09" db="EMBL/GenBank/DDBJ databases">
        <title>Chromosome-scale assembly of Riccia fluitans.</title>
        <authorList>
            <person name="Paukszto L."/>
            <person name="Sawicki J."/>
            <person name="Karawczyk K."/>
            <person name="Piernik-Szablinska J."/>
            <person name="Szczecinska M."/>
            <person name="Mazdziarz M."/>
        </authorList>
    </citation>
    <scope>NUCLEOTIDE SEQUENCE [LARGE SCALE GENOMIC DNA]</scope>
    <source>
        <strain evidence="1">Rf_01</strain>
        <tissue evidence="1">Aerial parts of the thallus</tissue>
    </source>
</reference>
<organism evidence="1 2">
    <name type="scientific">Riccia fluitans</name>
    <dbReference type="NCBI Taxonomy" id="41844"/>
    <lineage>
        <taxon>Eukaryota</taxon>
        <taxon>Viridiplantae</taxon>
        <taxon>Streptophyta</taxon>
        <taxon>Embryophyta</taxon>
        <taxon>Marchantiophyta</taxon>
        <taxon>Marchantiopsida</taxon>
        <taxon>Marchantiidae</taxon>
        <taxon>Marchantiales</taxon>
        <taxon>Ricciaceae</taxon>
        <taxon>Riccia</taxon>
    </lineage>
</organism>
<protein>
    <submittedName>
        <fullName evidence="1">Uncharacterized protein</fullName>
    </submittedName>
</protein>
<comment type="caution">
    <text evidence="1">The sequence shown here is derived from an EMBL/GenBank/DDBJ whole genome shotgun (WGS) entry which is preliminary data.</text>
</comment>
<dbReference type="EMBL" id="JBHFFA010000006">
    <property type="protein sequence ID" value="KAL2622277.1"/>
    <property type="molecule type" value="Genomic_DNA"/>
</dbReference>
<dbReference type="AlphaFoldDB" id="A0ABD1Y9K8"/>
<name>A0ABD1Y9K8_9MARC</name>
<proteinExistence type="predicted"/>
<sequence>MELGWGTVFWGSGAARSGHRVTAGHCGVGMPHGQSGTPWSRDRVSHFGAQMSWDQIMGSRRRMVETGCHVFGPHGWGGAP</sequence>
<gene>
    <name evidence="1" type="ORF">R1flu_002482</name>
</gene>